<evidence type="ECO:0000256" key="1">
    <source>
        <dbReference type="ARBA" id="ARBA00023002"/>
    </source>
</evidence>
<evidence type="ECO:0000313" key="5">
    <source>
        <dbReference type="EMBL" id="OHV37955.1"/>
    </source>
</evidence>
<reference evidence="6" key="1">
    <citation type="submission" date="2016-07" db="EMBL/GenBank/DDBJ databases">
        <title>Sequence Frankia sp. strain CcI1.17.</title>
        <authorList>
            <person name="Ghodhbane-Gtari F."/>
            <person name="Swanson E."/>
            <person name="Gueddou A."/>
            <person name="Morris K."/>
            <person name="Hezbri K."/>
            <person name="Ktari A."/>
            <person name="Nouioui I."/>
            <person name="Abebe-Akele F."/>
            <person name="Simpson S."/>
            <person name="Thomas K."/>
            <person name="Gtari M."/>
            <person name="Tisa L.S."/>
            <person name="Hurst S."/>
        </authorList>
    </citation>
    <scope>NUCLEOTIDE SEQUENCE [LARGE SCALE GENOMIC DNA]</scope>
    <source>
        <strain evidence="6">Cc1.17</strain>
    </source>
</reference>
<keyword evidence="6" id="KW-1185">Reference proteome</keyword>
<dbReference type="RefSeq" id="WP_071084216.1">
    <property type="nucleotide sequence ID" value="NZ_MBLM01000110.1"/>
</dbReference>
<organism evidence="5 6">
    <name type="scientific">Parafrankia colletiae</name>
    <dbReference type="NCBI Taxonomy" id="573497"/>
    <lineage>
        <taxon>Bacteria</taxon>
        <taxon>Bacillati</taxon>
        <taxon>Actinomycetota</taxon>
        <taxon>Actinomycetes</taxon>
        <taxon>Frankiales</taxon>
        <taxon>Frankiaceae</taxon>
        <taxon>Parafrankia</taxon>
    </lineage>
</organism>
<dbReference type="AlphaFoldDB" id="A0A1S1QXF5"/>
<dbReference type="Gene3D" id="1.10.1040.10">
    <property type="entry name" value="N-(1-d-carboxylethyl)-l-norvaline Dehydrogenase, domain 2"/>
    <property type="match status" value="1"/>
</dbReference>
<dbReference type="SUPFAM" id="SSF48179">
    <property type="entry name" value="6-phosphogluconate dehydrogenase C-terminal domain-like"/>
    <property type="match status" value="1"/>
</dbReference>
<dbReference type="InterPro" id="IPR008927">
    <property type="entry name" value="6-PGluconate_DH-like_C_sf"/>
</dbReference>
<dbReference type="InterPro" id="IPR013118">
    <property type="entry name" value="Mannitol_DH_C"/>
</dbReference>
<dbReference type="InterPro" id="IPR036291">
    <property type="entry name" value="NAD(P)-bd_dom_sf"/>
</dbReference>
<dbReference type="InterPro" id="IPR013328">
    <property type="entry name" value="6PGD_dom2"/>
</dbReference>
<feature type="domain" description="Mannitol dehydrogenase N-terminal" evidence="3">
    <location>
        <begin position="17"/>
        <end position="264"/>
    </location>
</feature>
<gene>
    <name evidence="5" type="ORF">CC117_15870</name>
</gene>
<comment type="catalytic activity">
    <reaction evidence="2">
        <text>D-mannitol 1-phosphate + NAD(+) = beta-D-fructose 6-phosphate + NADH + H(+)</text>
        <dbReference type="Rhea" id="RHEA:19661"/>
        <dbReference type="ChEBI" id="CHEBI:15378"/>
        <dbReference type="ChEBI" id="CHEBI:57540"/>
        <dbReference type="ChEBI" id="CHEBI:57634"/>
        <dbReference type="ChEBI" id="CHEBI:57945"/>
        <dbReference type="ChEBI" id="CHEBI:61381"/>
        <dbReference type="EC" id="1.1.1.17"/>
    </reaction>
</comment>
<sequence>MKAAGRLRRQGPAAPVRLVHLGLGSFFRAHQAWYTDRASDTAGWGIAAFTGRRPGVAAALAAQDGLYTLVTRGADVDDVAVVRSVSRAHPSTDHDAWLGHLGSPDVRVVTLTITEAGYLRGAGGGLDATNPRLTADIAALRADPRAPVVSAPARLVAGLLARRSQDAGPLTLVPCDNLPRAGSVLAAVLWELAATVNPDLPDWMDGRIDVAETVVDRITPRPTDADRRAVLAATGIDDHAPVATEPFTEWVLAGDFPGGRPAWESAGAVFTDDVTPFENRKLWLLNGAHSLLAYAAPPRRHTTVAEAVADPVCREWLGEWWDTCERHLALPAPAVAAYREALLDRFANPRIRHELAQIATDGSQKLPARILPVLRREREHARLPAAAVTALGAWLAHLRGSGPPVTDVRAAQLVALAAGSLGDAVPRLLATLDPALPDDTELVGAVRAQARSMLAGRMSPAS</sequence>
<dbReference type="Gene3D" id="3.40.50.720">
    <property type="entry name" value="NAD(P)-binding Rossmann-like Domain"/>
    <property type="match status" value="1"/>
</dbReference>
<accession>A0A1S1QXF5</accession>
<dbReference type="InterPro" id="IPR000669">
    <property type="entry name" value="Mannitol_DH"/>
</dbReference>
<dbReference type="PRINTS" id="PR00084">
    <property type="entry name" value="MTLDHDRGNASE"/>
</dbReference>
<name>A0A1S1QXF5_9ACTN</name>
<dbReference type="InterPro" id="IPR013131">
    <property type="entry name" value="Mannitol_DH_N"/>
</dbReference>
<dbReference type="SUPFAM" id="SSF51735">
    <property type="entry name" value="NAD(P)-binding Rossmann-fold domains"/>
    <property type="match status" value="1"/>
</dbReference>
<feature type="domain" description="Mannitol dehydrogenase C-terminal" evidence="4">
    <location>
        <begin position="273"/>
        <end position="450"/>
    </location>
</feature>
<dbReference type="InterPro" id="IPR050988">
    <property type="entry name" value="Mannitol_DH/Oxidoreductase"/>
</dbReference>
<evidence type="ECO:0000313" key="6">
    <source>
        <dbReference type="Proteomes" id="UP000179627"/>
    </source>
</evidence>
<dbReference type="GO" id="GO:0008926">
    <property type="term" value="F:mannitol-1-phosphate 5-dehydrogenase activity"/>
    <property type="evidence" value="ECO:0007669"/>
    <property type="project" value="UniProtKB-EC"/>
</dbReference>
<dbReference type="Proteomes" id="UP000179627">
    <property type="component" value="Unassembled WGS sequence"/>
</dbReference>
<keyword evidence="1" id="KW-0560">Oxidoreductase</keyword>
<dbReference type="Pfam" id="PF08125">
    <property type="entry name" value="Mannitol_dh_C"/>
    <property type="match status" value="1"/>
</dbReference>
<dbReference type="Pfam" id="PF01232">
    <property type="entry name" value="Mannitol_dh"/>
    <property type="match status" value="1"/>
</dbReference>
<evidence type="ECO:0000259" key="4">
    <source>
        <dbReference type="Pfam" id="PF08125"/>
    </source>
</evidence>
<evidence type="ECO:0000259" key="3">
    <source>
        <dbReference type="Pfam" id="PF01232"/>
    </source>
</evidence>
<comment type="caution">
    <text evidence="5">The sequence shown here is derived from an EMBL/GenBank/DDBJ whole genome shotgun (WGS) entry which is preliminary data.</text>
</comment>
<dbReference type="PANTHER" id="PTHR43362:SF1">
    <property type="entry name" value="MANNITOL DEHYDROGENASE 2-RELATED"/>
    <property type="match status" value="1"/>
</dbReference>
<dbReference type="EMBL" id="MBLM01000110">
    <property type="protein sequence ID" value="OHV37955.1"/>
    <property type="molecule type" value="Genomic_DNA"/>
</dbReference>
<evidence type="ECO:0000256" key="2">
    <source>
        <dbReference type="ARBA" id="ARBA00048615"/>
    </source>
</evidence>
<protein>
    <submittedName>
        <fullName evidence="5">Oxidoreductase</fullName>
    </submittedName>
</protein>
<proteinExistence type="predicted"/>
<dbReference type="PANTHER" id="PTHR43362">
    <property type="entry name" value="MANNITOL DEHYDROGENASE DSF1-RELATED"/>
    <property type="match status" value="1"/>
</dbReference>